<accession>A0ACC2VXW4</accession>
<gene>
    <name evidence="1" type="ORF">QFC19_003960</name>
</gene>
<proteinExistence type="predicted"/>
<sequence>MSGGTIPTDDQVWKQVRKCLSLDDDDETTPVPPFLFQPIKDFMITNPEDDEFVIECSVPGKSQQPYGEVTCTLQGADAQQSTGKAAGNSKEGKSSPPILFREARKAREAARNSSDSAPNSSRKNQSSAMQAKATAASFLSERKPDIKPTAVHGKSEVMFSNSKSQIKADPGGSKRPIFVVSDSDDSDDDLKSKVKRLKPSSSVTASTSASSHSTSDRGDRHEKTLNEIISSSRTSTPLPNVAPLSISSAVNARASGSQMTLDRYLNLPPQLQRALPSGAKLEDDPVEDTKPKVPVMNQHLVASSSAMTPAISAVPVVAAPVTLAELDTAEQLAMCRKALTLSAITAFPAKTKQIRDYLMDVARCQYGKTSTTVKATQYFPELIPYAAGIQEMVKTAFRAEGRTLPEVPRDAPSAMSLLSDSLALQNMAPFNQFAHDYMGRMLNAVPGHFDNDDEDAAENRRLAVKNADDLQTFFKDALDTFSENVTVSDAAQKLGLTHMNDLLEGMSVPLMPHQIIGVQWMVDKERSKHHGGILADSMGLGKTIQAIATIVANPSEDPSCKTTLIVAPVALLEQWKLEIENKTYGQLDVYIFHGTNKNISKKKLKKYDVVITTYGTLVQQFPAPEKKTKKKPNDFIELSAEEDEFRVSKVKVGPLALIHWYRVVLDEAAQIRNRRTRAAKACFELDATNRWVLSGTLIVNSLEDMFSYFHFLALSECSDWDTFRKRIIALEKKQPRTACNRIQAILKFGCMRRTKDTLVDGKPLLQLPEKKVDVVEEDFDEDERNLYTAAMLPVEQKARLRFNRYLRAGTVLKNMRNVLIMILRLRQICAHASLIVRKPGEVGHQDDLTLEAGDDRLTSHKAFQENSDVDKEDEVGRARKFGGDALVDRLKAKRTEDDAQQANGEESDFQCAICFEPFLDNERITSVFEPESVVKSEDVKAEQEEMISDLDLSSFTRSKGKGKGKATDLEDEEGAIILPSAKMRKTSELVNGWLAANQEDKVVIFSQFVTFINLVRDHLEGQGIECYTYTGGMSKSDRDSTIANFTSPRNPVRVIIISTKAGGVGLNLTIASKAICLAIDRIHRIGQTKPVHVQRVVIPNSVEQRILALQEKKAALAEGAYGEGAGGKLGRLSVGDLMALFDVRREGLADEEL</sequence>
<keyword evidence="2" id="KW-1185">Reference proteome</keyword>
<name>A0ACC2VXW4_9TREE</name>
<evidence type="ECO:0000313" key="1">
    <source>
        <dbReference type="EMBL" id="KAJ9104320.1"/>
    </source>
</evidence>
<reference evidence="1" key="1">
    <citation type="submission" date="2023-04" db="EMBL/GenBank/DDBJ databases">
        <title>Draft Genome sequencing of Naganishia species isolated from polar environments using Oxford Nanopore Technology.</title>
        <authorList>
            <person name="Leo P."/>
            <person name="Venkateswaran K."/>
        </authorList>
    </citation>
    <scope>NUCLEOTIDE SEQUENCE</scope>
    <source>
        <strain evidence="1">MNA-CCFEE 5261</strain>
    </source>
</reference>
<organism evidence="1 2">
    <name type="scientific">Naganishia cerealis</name>
    <dbReference type="NCBI Taxonomy" id="610337"/>
    <lineage>
        <taxon>Eukaryota</taxon>
        <taxon>Fungi</taxon>
        <taxon>Dikarya</taxon>
        <taxon>Basidiomycota</taxon>
        <taxon>Agaricomycotina</taxon>
        <taxon>Tremellomycetes</taxon>
        <taxon>Filobasidiales</taxon>
        <taxon>Filobasidiaceae</taxon>
        <taxon>Naganishia</taxon>
    </lineage>
</organism>
<protein>
    <submittedName>
        <fullName evidence="1">Uncharacterized protein</fullName>
    </submittedName>
</protein>
<dbReference type="EMBL" id="JASBWR010000040">
    <property type="protein sequence ID" value="KAJ9104320.1"/>
    <property type="molecule type" value="Genomic_DNA"/>
</dbReference>
<comment type="caution">
    <text evidence="1">The sequence shown here is derived from an EMBL/GenBank/DDBJ whole genome shotgun (WGS) entry which is preliminary data.</text>
</comment>
<dbReference type="Proteomes" id="UP001241377">
    <property type="component" value="Unassembled WGS sequence"/>
</dbReference>
<evidence type="ECO:0000313" key="2">
    <source>
        <dbReference type="Proteomes" id="UP001241377"/>
    </source>
</evidence>